<keyword evidence="2" id="KW-1185">Reference proteome</keyword>
<proteinExistence type="predicted"/>
<dbReference type="SUPFAM" id="SSF52540">
    <property type="entry name" value="P-loop containing nucleoside triphosphate hydrolases"/>
    <property type="match status" value="1"/>
</dbReference>
<dbReference type="Proteomes" id="UP001148018">
    <property type="component" value="Unassembled WGS sequence"/>
</dbReference>
<dbReference type="EMBL" id="JANIIK010000040">
    <property type="protein sequence ID" value="KAJ3607913.1"/>
    <property type="molecule type" value="Genomic_DNA"/>
</dbReference>
<gene>
    <name evidence="1" type="ORF">NHX12_024964</name>
</gene>
<organism evidence="1 2">
    <name type="scientific">Muraenolepis orangiensis</name>
    <name type="common">Patagonian moray cod</name>
    <dbReference type="NCBI Taxonomy" id="630683"/>
    <lineage>
        <taxon>Eukaryota</taxon>
        <taxon>Metazoa</taxon>
        <taxon>Chordata</taxon>
        <taxon>Craniata</taxon>
        <taxon>Vertebrata</taxon>
        <taxon>Euteleostomi</taxon>
        <taxon>Actinopterygii</taxon>
        <taxon>Neopterygii</taxon>
        <taxon>Teleostei</taxon>
        <taxon>Neoteleostei</taxon>
        <taxon>Acanthomorphata</taxon>
        <taxon>Zeiogadaria</taxon>
        <taxon>Gadariae</taxon>
        <taxon>Gadiformes</taxon>
        <taxon>Muraenolepidoidei</taxon>
        <taxon>Muraenolepididae</taxon>
        <taxon>Muraenolepis</taxon>
    </lineage>
</organism>
<feature type="non-terminal residue" evidence="1">
    <location>
        <position position="1"/>
    </location>
</feature>
<accession>A0A9Q0EKE9</accession>
<reference evidence="1" key="1">
    <citation type="submission" date="2022-07" db="EMBL/GenBank/DDBJ databases">
        <title>Chromosome-level genome of Muraenolepis orangiensis.</title>
        <authorList>
            <person name="Kim J."/>
        </authorList>
    </citation>
    <scope>NUCLEOTIDE SEQUENCE</scope>
    <source>
        <strain evidence="1">KU_S4_2022</strain>
        <tissue evidence="1">Muscle</tissue>
    </source>
</reference>
<sequence>VFFRAGTLPQLEEQRDVQTRRNLTLFQAACRGFLARQAFKKRKVNVDRSAVWLLFTSCGDDIVTKVTGAVITVLVLNRDHRSLGSALMNVSRGGIQLQTLSVRNELRFYIKVESDRSVCVYGGDLSPAFYS</sequence>
<dbReference type="OrthoDB" id="8910491at2759"/>
<dbReference type="PROSITE" id="PS50096">
    <property type="entry name" value="IQ"/>
    <property type="match status" value="1"/>
</dbReference>
<dbReference type="InterPro" id="IPR027417">
    <property type="entry name" value="P-loop_NTPase"/>
</dbReference>
<protein>
    <submittedName>
        <fullName evidence="1">Uncharacterized protein</fullName>
    </submittedName>
</protein>
<dbReference type="Pfam" id="PF00612">
    <property type="entry name" value="IQ"/>
    <property type="match status" value="1"/>
</dbReference>
<comment type="caution">
    <text evidence="1">The sequence shown here is derived from an EMBL/GenBank/DDBJ whole genome shotgun (WGS) entry which is preliminary data.</text>
</comment>
<evidence type="ECO:0000313" key="2">
    <source>
        <dbReference type="Proteomes" id="UP001148018"/>
    </source>
</evidence>
<dbReference type="AlphaFoldDB" id="A0A9Q0EKE9"/>
<evidence type="ECO:0000313" key="1">
    <source>
        <dbReference type="EMBL" id="KAJ3607913.1"/>
    </source>
</evidence>
<name>A0A9Q0EKE9_9TELE</name>
<dbReference type="InterPro" id="IPR000048">
    <property type="entry name" value="IQ_motif_EF-hand-BS"/>
</dbReference>
<dbReference type="Gene3D" id="1.20.5.4820">
    <property type="match status" value="1"/>
</dbReference>
<dbReference type="SMART" id="SM00015">
    <property type="entry name" value="IQ"/>
    <property type="match status" value="1"/>
</dbReference>